<dbReference type="PANTHER" id="PTHR34235:SF4">
    <property type="entry name" value="SLR0291 PROTEIN"/>
    <property type="match status" value="1"/>
</dbReference>
<evidence type="ECO:0000313" key="2">
    <source>
        <dbReference type="Proteomes" id="UP000194798"/>
    </source>
</evidence>
<evidence type="ECO:0000313" key="1">
    <source>
        <dbReference type="EMBL" id="OUD13832.1"/>
    </source>
</evidence>
<accession>A0A251X8H0</accession>
<gene>
    <name evidence="1" type="ORF">TPSD3_05655</name>
</gene>
<dbReference type="EMBL" id="MSLT01000012">
    <property type="protein sequence ID" value="OUD13832.1"/>
    <property type="molecule type" value="Genomic_DNA"/>
</dbReference>
<protein>
    <recommendedName>
        <fullName evidence="3">DUF29 domain-containing protein</fullName>
    </recommendedName>
</protein>
<keyword evidence="2" id="KW-1185">Reference proteome</keyword>
<proteinExistence type="predicted"/>
<dbReference type="Gene3D" id="1.20.1220.20">
    <property type="entry name" value="Uncharcterised protein PF01724"/>
    <property type="match status" value="1"/>
</dbReference>
<reference evidence="1 2" key="1">
    <citation type="submission" date="2016-12" db="EMBL/GenBank/DDBJ databases">
        <title>Thioflexothrix psekupsii D3 genome sequencing and assembly.</title>
        <authorList>
            <person name="Fomenkov A."/>
            <person name="Vincze T."/>
            <person name="Grabovich M."/>
            <person name="Anton B.P."/>
            <person name="Dubinina G."/>
            <person name="Orlova M."/>
            <person name="Belousova E."/>
            <person name="Roberts R.J."/>
        </authorList>
    </citation>
    <scope>NUCLEOTIDE SEQUENCE [LARGE SCALE GENOMIC DNA]</scope>
    <source>
        <strain evidence="1">D3</strain>
    </source>
</reference>
<dbReference type="AlphaFoldDB" id="A0A251X8H0"/>
<organism evidence="1 2">
    <name type="scientific">Thioflexithrix psekupsensis</name>
    <dbReference type="NCBI Taxonomy" id="1570016"/>
    <lineage>
        <taxon>Bacteria</taxon>
        <taxon>Pseudomonadati</taxon>
        <taxon>Pseudomonadota</taxon>
        <taxon>Gammaproteobacteria</taxon>
        <taxon>Thiotrichales</taxon>
        <taxon>Thioflexithrix</taxon>
    </lineage>
</organism>
<evidence type="ECO:0008006" key="3">
    <source>
        <dbReference type="Google" id="ProtNLM"/>
    </source>
</evidence>
<dbReference type="OrthoDB" id="5766125at2"/>
<comment type="caution">
    <text evidence="1">The sequence shown here is derived from an EMBL/GenBank/DDBJ whole genome shotgun (WGS) entry which is preliminary data.</text>
</comment>
<name>A0A251X8H0_9GAMM</name>
<dbReference type="Pfam" id="PF01724">
    <property type="entry name" value="DUF29"/>
    <property type="match status" value="1"/>
</dbReference>
<dbReference type="PANTHER" id="PTHR34235">
    <property type="entry name" value="SLR1203 PROTEIN-RELATED"/>
    <property type="match status" value="1"/>
</dbReference>
<dbReference type="InterPro" id="IPR002636">
    <property type="entry name" value="DUF29"/>
</dbReference>
<dbReference type="RefSeq" id="WP_086487614.1">
    <property type="nucleotide sequence ID" value="NZ_MSLT01000012.1"/>
</dbReference>
<dbReference type="Proteomes" id="UP000194798">
    <property type="component" value="Unassembled WGS sequence"/>
</dbReference>
<sequence length="146" mass="16945">MNNTKLYENDFNAWIAQQISLLKAGKTNEIDTEHLIEELEDMGISSLRELESRFVILIAHLLKWQFQFDQQSGSWRGSINEQRVQVLRLLRKIPSLKRQINDAITDAYPDALEIAIDETGLPESCFPKTCPYSVEQLLDKQFYPET</sequence>